<proteinExistence type="predicted"/>
<evidence type="ECO:0000256" key="1">
    <source>
        <dbReference type="SAM" id="Coils"/>
    </source>
</evidence>
<sequence>MSYSQKLSPSLISDILHLEQSLQAAKQRLTESRKLISSYELRLAELASPQGDETAEQEDLLTQTSIQQALCTAAEQEIAELDAELDRLEE</sequence>
<keyword evidence="1" id="KW-0175">Coiled coil</keyword>
<reference evidence="2 3" key="1">
    <citation type="submission" date="2017-06" db="EMBL/GenBank/DDBJ databases">
        <title>Complete genome sequence of Paenibacillus donghaensis KCTC 13049T isolated from East Sea sediment, South Korea.</title>
        <authorList>
            <person name="Jung B.K."/>
            <person name="Hong S.-J."/>
            <person name="Shin J.-H."/>
        </authorList>
    </citation>
    <scope>NUCLEOTIDE SEQUENCE [LARGE SCALE GENOMIC DNA]</scope>
    <source>
        <strain evidence="2 3">KCTC 13049</strain>
    </source>
</reference>
<feature type="coiled-coil region" evidence="1">
    <location>
        <begin position="15"/>
        <end position="42"/>
    </location>
</feature>
<gene>
    <name evidence="2" type="ORF">B9T62_08785</name>
</gene>
<protein>
    <submittedName>
        <fullName evidence="2">Uncharacterized protein</fullName>
    </submittedName>
</protein>
<name>A0A2Z2KPY1_9BACL</name>
<dbReference type="AlphaFoldDB" id="A0A2Z2KPY1"/>
<keyword evidence="3" id="KW-1185">Reference proteome</keyword>
<accession>A0A2Z2KPY1</accession>
<evidence type="ECO:0000313" key="2">
    <source>
        <dbReference type="EMBL" id="ASA20868.1"/>
    </source>
</evidence>
<dbReference type="EMBL" id="CP021780">
    <property type="protein sequence ID" value="ASA20868.1"/>
    <property type="molecule type" value="Genomic_DNA"/>
</dbReference>
<organism evidence="2 3">
    <name type="scientific">Paenibacillus donghaensis</name>
    <dbReference type="NCBI Taxonomy" id="414771"/>
    <lineage>
        <taxon>Bacteria</taxon>
        <taxon>Bacillati</taxon>
        <taxon>Bacillota</taxon>
        <taxon>Bacilli</taxon>
        <taxon>Bacillales</taxon>
        <taxon>Paenibacillaceae</taxon>
        <taxon>Paenibacillus</taxon>
    </lineage>
</organism>
<evidence type="ECO:0000313" key="3">
    <source>
        <dbReference type="Proteomes" id="UP000249890"/>
    </source>
</evidence>
<dbReference type="RefSeq" id="WP_087914885.1">
    <property type="nucleotide sequence ID" value="NZ_CP021780.1"/>
</dbReference>
<dbReference type="Proteomes" id="UP000249890">
    <property type="component" value="Chromosome"/>
</dbReference>
<dbReference type="KEGG" id="pdh:B9T62_08785"/>